<evidence type="ECO:0000256" key="2">
    <source>
        <dbReference type="ARBA" id="ARBA00023002"/>
    </source>
</evidence>
<organism evidence="4 5">
    <name type="scientific">Streptomyces johnsoniae</name>
    <dbReference type="NCBI Taxonomy" id="3075532"/>
    <lineage>
        <taxon>Bacteria</taxon>
        <taxon>Bacillati</taxon>
        <taxon>Actinomycetota</taxon>
        <taxon>Actinomycetes</taxon>
        <taxon>Kitasatosporales</taxon>
        <taxon>Streptomycetaceae</taxon>
        <taxon>Streptomyces</taxon>
    </lineage>
</organism>
<sequence length="169" mass="17896">MQIDTDGFRSIFGALPTAVAVVTAIDGEGNPRGLTTNTVTALSVEPPMLLVCLDEESTTLPAVHDAGHFVVNFLADSGGGISQTFAGKADDKFAGLRQRPAARAAGAPVLADDIVAHAECEVHSTIRAGDHTIVVGLVRDGAVYDRTPLMYHRRQYFTWPPRQLAATGN</sequence>
<dbReference type="SUPFAM" id="SSF50475">
    <property type="entry name" value="FMN-binding split barrel"/>
    <property type="match status" value="1"/>
</dbReference>
<keyword evidence="2 4" id="KW-0560">Oxidoreductase</keyword>
<dbReference type="Pfam" id="PF01613">
    <property type="entry name" value="Flavin_Reduct"/>
    <property type="match status" value="1"/>
</dbReference>
<keyword evidence="5" id="KW-1185">Reference proteome</keyword>
<proteinExistence type="inferred from homology"/>
<dbReference type="EC" id="1.-.-.-" evidence="4"/>
<protein>
    <submittedName>
        <fullName evidence="4">Flavin reductase family protein</fullName>
        <ecNumber evidence="4">1.-.-.-</ecNumber>
    </submittedName>
</protein>
<comment type="caution">
    <text evidence="4">The sequence shown here is derived from an EMBL/GenBank/DDBJ whole genome shotgun (WGS) entry which is preliminary data.</text>
</comment>
<dbReference type="Proteomes" id="UP001183615">
    <property type="component" value="Unassembled WGS sequence"/>
</dbReference>
<evidence type="ECO:0000259" key="3">
    <source>
        <dbReference type="SMART" id="SM00903"/>
    </source>
</evidence>
<evidence type="ECO:0000313" key="4">
    <source>
        <dbReference type="EMBL" id="MDT0446655.1"/>
    </source>
</evidence>
<gene>
    <name evidence="4" type="ORF">RM779_29265</name>
</gene>
<dbReference type="Gene3D" id="2.30.110.10">
    <property type="entry name" value="Electron Transport, Fmn-binding Protein, Chain A"/>
    <property type="match status" value="1"/>
</dbReference>
<feature type="domain" description="Flavin reductase like" evidence="3">
    <location>
        <begin position="12"/>
        <end position="158"/>
    </location>
</feature>
<dbReference type="RefSeq" id="WP_311620807.1">
    <property type="nucleotide sequence ID" value="NZ_JAVREV010000021.1"/>
</dbReference>
<dbReference type="GO" id="GO:0016491">
    <property type="term" value="F:oxidoreductase activity"/>
    <property type="evidence" value="ECO:0007669"/>
    <property type="project" value="UniProtKB-KW"/>
</dbReference>
<dbReference type="PANTHER" id="PTHR30466">
    <property type="entry name" value="FLAVIN REDUCTASE"/>
    <property type="match status" value="1"/>
</dbReference>
<dbReference type="PANTHER" id="PTHR30466:SF11">
    <property type="entry name" value="FLAVIN-DEPENDENT MONOOXYGENASE, REDUCTASE SUBUNIT HSAB"/>
    <property type="match status" value="1"/>
</dbReference>
<accession>A0ABU2SFW2</accession>
<evidence type="ECO:0000256" key="1">
    <source>
        <dbReference type="ARBA" id="ARBA00008898"/>
    </source>
</evidence>
<dbReference type="InterPro" id="IPR050268">
    <property type="entry name" value="NADH-dep_flavin_reductase"/>
</dbReference>
<name>A0ABU2SFW2_9ACTN</name>
<dbReference type="InterPro" id="IPR002563">
    <property type="entry name" value="Flavin_Rdtase-like_dom"/>
</dbReference>
<evidence type="ECO:0000313" key="5">
    <source>
        <dbReference type="Proteomes" id="UP001183615"/>
    </source>
</evidence>
<dbReference type="EMBL" id="JAVREV010000021">
    <property type="protein sequence ID" value="MDT0446655.1"/>
    <property type="molecule type" value="Genomic_DNA"/>
</dbReference>
<reference evidence="5" key="1">
    <citation type="submission" date="2023-07" db="EMBL/GenBank/DDBJ databases">
        <title>30 novel species of actinomycetes from the DSMZ collection.</title>
        <authorList>
            <person name="Nouioui I."/>
        </authorList>
    </citation>
    <scope>NUCLEOTIDE SEQUENCE [LARGE SCALE GENOMIC DNA]</scope>
    <source>
        <strain evidence="5">DSM 41886</strain>
    </source>
</reference>
<dbReference type="InterPro" id="IPR012349">
    <property type="entry name" value="Split_barrel_FMN-bd"/>
</dbReference>
<dbReference type="SMART" id="SM00903">
    <property type="entry name" value="Flavin_Reduct"/>
    <property type="match status" value="1"/>
</dbReference>
<comment type="similarity">
    <text evidence="1">Belongs to the non-flavoprotein flavin reductase family.</text>
</comment>